<feature type="region of interest" description="Disordered" evidence="1">
    <location>
        <begin position="1"/>
        <end position="41"/>
    </location>
</feature>
<reference evidence="2 3" key="1">
    <citation type="journal article" date="2017" name="Int. J. Syst. Evol. Microbiol.">
        <title>Erythrobacter aquimixticola sp. nov., isolated from the junction between the ocean and a freshwater spring.</title>
        <authorList>
            <person name="Park S."/>
            <person name="Jung Y.T."/>
            <person name="Choi S.J."/>
            <person name="Yoon J.H."/>
        </authorList>
    </citation>
    <scope>NUCLEOTIDE SEQUENCE [LARGE SCALE GENOMIC DNA]</scope>
    <source>
        <strain evidence="2 3">JSSK-14</strain>
    </source>
</reference>
<dbReference type="AlphaFoldDB" id="A0A419RQH4"/>
<organism evidence="2 3">
    <name type="scientific">Aurantiacibacter aquimixticola</name>
    <dbReference type="NCBI Taxonomy" id="1958945"/>
    <lineage>
        <taxon>Bacteria</taxon>
        <taxon>Pseudomonadati</taxon>
        <taxon>Pseudomonadota</taxon>
        <taxon>Alphaproteobacteria</taxon>
        <taxon>Sphingomonadales</taxon>
        <taxon>Erythrobacteraceae</taxon>
        <taxon>Aurantiacibacter</taxon>
    </lineage>
</organism>
<dbReference type="Proteomes" id="UP000285232">
    <property type="component" value="Unassembled WGS sequence"/>
</dbReference>
<evidence type="ECO:0000313" key="3">
    <source>
        <dbReference type="Proteomes" id="UP000285232"/>
    </source>
</evidence>
<sequence>MALAACGSESEEPEPQRAVVEAPQPVMTSAPTPIAAADGTPIEPGQWFVTEDAEGARALFGAPRSDGKMILSCAYGASQVRFALESDASEPQSWRLDAGGEAARIDLEPSDGELPQLEAYVDQGLAIINALGASGQTFALTSPDGQRRQFPTHPGIRRVIAACT</sequence>
<proteinExistence type="predicted"/>
<protein>
    <submittedName>
        <fullName evidence="2">Uncharacterized protein</fullName>
    </submittedName>
</protein>
<evidence type="ECO:0000313" key="2">
    <source>
        <dbReference type="EMBL" id="RJY08072.1"/>
    </source>
</evidence>
<keyword evidence="3" id="KW-1185">Reference proteome</keyword>
<comment type="caution">
    <text evidence="2">The sequence shown here is derived from an EMBL/GenBank/DDBJ whole genome shotgun (WGS) entry which is preliminary data.</text>
</comment>
<dbReference type="EMBL" id="RAHX01000001">
    <property type="protein sequence ID" value="RJY08072.1"/>
    <property type="molecule type" value="Genomic_DNA"/>
</dbReference>
<name>A0A419RQH4_9SPHN</name>
<accession>A0A419RQH4</accession>
<gene>
    <name evidence="2" type="ORF">D6201_00700</name>
</gene>
<evidence type="ECO:0000256" key="1">
    <source>
        <dbReference type="SAM" id="MobiDB-lite"/>
    </source>
</evidence>